<keyword evidence="1" id="KW-1133">Transmembrane helix</keyword>
<evidence type="ECO:0000256" key="1">
    <source>
        <dbReference type="SAM" id="Phobius"/>
    </source>
</evidence>
<keyword evidence="1" id="KW-0472">Membrane</keyword>
<proteinExistence type="predicted"/>
<feature type="transmembrane region" description="Helical" evidence="1">
    <location>
        <begin position="6"/>
        <end position="29"/>
    </location>
</feature>
<reference evidence="2" key="1">
    <citation type="submission" date="2024-05" db="EMBL/GenBank/DDBJ databases">
        <title>Alkalihalobacillus sp. strain MEB203 novel alkaliphilic bacterium from Lonar Lake, India.</title>
        <authorList>
            <person name="Joshi A."/>
            <person name="Thite S."/>
            <person name="Mengade P."/>
        </authorList>
    </citation>
    <scope>NUCLEOTIDE SEQUENCE</scope>
    <source>
        <strain evidence="2">MEB 203</strain>
    </source>
</reference>
<keyword evidence="1" id="KW-0812">Transmembrane</keyword>
<gene>
    <name evidence="2" type="ORF">N7Z68_00425</name>
</gene>
<sequence>MDPGMMIVLLGFGFFLLTGMFGALGFFFIMKAKKRLAAIFFAIGFSCIAIFIFSLFTFL</sequence>
<keyword evidence="3" id="KW-1185">Reference proteome</keyword>
<accession>A0ABT5V8P9</accession>
<evidence type="ECO:0000313" key="2">
    <source>
        <dbReference type="EMBL" id="MDE5411844.1"/>
    </source>
</evidence>
<organism evidence="2 3">
    <name type="scientific">Alkalihalobacterium chitinilyticum</name>
    <dbReference type="NCBI Taxonomy" id="2980103"/>
    <lineage>
        <taxon>Bacteria</taxon>
        <taxon>Bacillati</taxon>
        <taxon>Bacillota</taxon>
        <taxon>Bacilli</taxon>
        <taxon>Bacillales</taxon>
        <taxon>Bacillaceae</taxon>
        <taxon>Alkalihalobacterium</taxon>
    </lineage>
</organism>
<dbReference type="EMBL" id="JAOTPO010000001">
    <property type="protein sequence ID" value="MDE5411844.1"/>
    <property type="molecule type" value="Genomic_DNA"/>
</dbReference>
<evidence type="ECO:0000313" key="3">
    <source>
        <dbReference type="Proteomes" id="UP001148125"/>
    </source>
</evidence>
<dbReference type="RefSeq" id="WP_275116479.1">
    <property type="nucleotide sequence ID" value="NZ_JAOTPO010000001.1"/>
</dbReference>
<dbReference type="Proteomes" id="UP001148125">
    <property type="component" value="Unassembled WGS sequence"/>
</dbReference>
<feature type="transmembrane region" description="Helical" evidence="1">
    <location>
        <begin position="36"/>
        <end position="58"/>
    </location>
</feature>
<comment type="caution">
    <text evidence="2">The sequence shown here is derived from an EMBL/GenBank/DDBJ whole genome shotgun (WGS) entry which is preliminary data.</text>
</comment>
<protein>
    <submittedName>
        <fullName evidence="2">Uncharacterized protein</fullName>
    </submittedName>
</protein>
<name>A0ABT5V8P9_9BACI</name>